<keyword evidence="4" id="KW-1185">Reference proteome</keyword>
<sequence>MEDTYTVLRHFADSWWLLGMMTFFLGAVAFALRPGSSRLHREIADIPMRDDDLTRLEEDAPRAASGAASGAANGAATGAATAHGADKER</sequence>
<evidence type="ECO:0000313" key="4">
    <source>
        <dbReference type="Proteomes" id="UP000199118"/>
    </source>
</evidence>
<dbReference type="CDD" id="cd01324">
    <property type="entry name" value="cbb3_Oxidase_CcoQ"/>
    <property type="match status" value="1"/>
</dbReference>
<dbReference type="OrthoDB" id="9801588at2"/>
<dbReference type="RefSeq" id="WP_092680437.1">
    <property type="nucleotide sequence ID" value="NZ_FNMZ01000002.1"/>
</dbReference>
<dbReference type="AlphaFoldDB" id="A0A1H2VSC6"/>
<feature type="compositionally biased region" description="Basic and acidic residues" evidence="1">
    <location>
        <begin position="52"/>
        <end position="61"/>
    </location>
</feature>
<dbReference type="EMBL" id="FNMZ01000002">
    <property type="protein sequence ID" value="SDW71210.1"/>
    <property type="molecule type" value="Genomic_DNA"/>
</dbReference>
<accession>A0A1H2VSC6</accession>
<keyword evidence="2" id="KW-0472">Membrane</keyword>
<organism evidence="3 4">
    <name type="scientific">Albimonas donghaensis</name>
    <dbReference type="NCBI Taxonomy" id="356660"/>
    <lineage>
        <taxon>Bacteria</taxon>
        <taxon>Pseudomonadati</taxon>
        <taxon>Pseudomonadota</taxon>
        <taxon>Alphaproteobacteria</taxon>
        <taxon>Rhodobacterales</taxon>
        <taxon>Paracoccaceae</taxon>
        <taxon>Albimonas</taxon>
    </lineage>
</organism>
<keyword evidence="2" id="KW-1133">Transmembrane helix</keyword>
<feature type="compositionally biased region" description="Low complexity" evidence="1">
    <location>
        <begin position="63"/>
        <end position="83"/>
    </location>
</feature>
<evidence type="ECO:0000256" key="2">
    <source>
        <dbReference type="SAM" id="Phobius"/>
    </source>
</evidence>
<name>A0A1H2VSC6_9RHOB</name>
<feature type="region of interest" description="Disordered" evidence="1">
    <location>
        <begin position="52"/>
        <end position="89"/>
    </location>
</feature>
<evidence type="ECO:0000313" key="3">
    <source>
        <dbReference type="EMBL" id="SDW71210.1"/>
    </source>
</evidence>
<reference evidence="3 4" key="1">
    <citation type="submission" date="2016-10" db="EMBL/GenBank/DDBJ databases">
        <authorList>
            <person name="de Groot N.N."/>
        </authorList>
    </citation>
    <scope>NUCLEOTIDE SEQUENCE [LARGE SCALE GENOMIC DNA]</scope>
    <source>
        <strain evidence="3 4">DSM 17890</strain>
    </source>
</reference>
<evidence type="ECO:0000256" key="1">
    <source>
        <dbReference type="SAM" id="MobiDB-lite"/>
    </source>
</evidence>
<keyword evidence="2" id="KW-0812">Transmembrane</keyword>
<gene>
    <name evidence="3" type="ORF">SAMN05444336_102159</name>
</gene>
<protein>
    <submittedName>
        <fullName evidence="3">Cbb3-type cytochrome oxidase, subunit 3</fullName>
    </submittedName>
</protein>
<dbReference type="Pfam" id="PF05545">
    <property type="entry name" value="FixQ"/>
    <property type="match status" value="1"/>
</dbReference>
<proteinExistence type="predicted"/>
<dbReference type="InterPro" id="IPR008621">
    <property type="entry name" value="Cbb3-typ_cyt_oxidase_comp"/>
</dbReference>
<dbReference type="Proteomes" id="UP000199118">
    <property type="component" value="Unassembled WGS sequence"/>
</dbReference>
<feature type="transmembrane region" description="Helical" evidence="2">
    <location>
        <begin position="15"/>
        <end position="32"/>
    </location>
</feature>
<dbReference type="STRING" id="356660.SAMN05444336_102159"/>